<evidence type="ECO:0000256" key="1">
    <source>
        <dbReference type="SAM" id="MobiDB-lite"/>
    </source>
</evidence>
<protein>
    <recommendedName>
        <fullName evidence="4">DUF3018 domain-containing protein</fullName>
    </recommendedName>
</protein>
<sequence>MDKKVDKPAEGKRPAAANAPAKPRSASAERVRRHREKMKAMGLKPVTIWVPENYKSPEWKAEMRRQCQLIANDPHEQQILAEIEDWFDPEGWK</sequence>
<feature type="compositionally biased region" description="Basic and acidic residues" evidence="1">
    <location>
        <begin position="1"/>
        <end position="13"/>
    </location>
</feature>
<reference evidence="3" key="1">
    <citation type="submission" date="2016-10" db="EMBL/GenBank/DDBJ databases">
        <authorList>
            <person name="Varghese N."/>
            <person name="Submissions S."/>
        </authorList>
    </citation>
    <scope>NUCLEOTIDE SEQUENCE [LARGE SCALE GENOMIC DNA]</scope>
    <source>
        <strain evidence="3">DSM 123</strain>
    </source>
</reference>
<evidence type="ECO:0008006" key="4">
    <source>
        <dbReference type="Google" id="ProtNLM"/>
    </source>
</evidence>
<gene>
    <name evidence="2" type="ORF">SAMN05444123_101275</name>
</gene>
<accession>A0A1H8LYE1</accession>
<dbReference type="RefSeq" id="WP_092681212.1">
    <property type="nucleotide sequence ID" value="NZ_FODT01000001.1"/>
</dbReference>
<dbReference type="OrthoDB" id="3734119at2"/>
<feature type="compositionally biased region" description="Low complexity" evidence="1">
    <location>
        <begin position="14"/>
        <end position="28"/>
    </location>
</feature>
<evidence type="ECO:0000313" key="3">
    <source>
        <dbReference type="Proteomes" id="UP000199615"/>
    </source>
</evidence>
<dbReference type="EMBL" id="FODT01000001">
    <property type="protein sequence ID" value="SEO10030.1"/>
    <property type="molecule type" value="Genomic_DNA"/>
</dbReference>
<name>A0A1H8LYE1_9BRAD</name>
<keyword evidence="3" id="KW-1185">Reference proteome</keyword>
<organism evidence="2 3">
    <name type="scientific">Rhodopseudomonas pseudopalustris</name>
    <dbReference type="NCBI Taxonomy" id="1513892"/>
    <lineage>
        <taxon>Bacteria</taxon>
        <taxon>Pseudomonadati</taxon>
        <taxon>Pseudomonadota</taxon>
        <taxon>Alphaproteobacteria</taxon>
        <taxon>Hyphomicrobiales</taxon>
        <taxon>Nitrobacteraceae</taxon>
        <taxon>Rhodopseudomonas</taxon>
    </lineage>
</organism>
<feature type="region of interest" description="Disordered" evidence="1">
    <location>
        <begin position="1"/>
        <end position="37"/>
    </location>
</feature>
<dbReference type="InterPro" id="IPR021558">
    <property type="entry name" value="MazE-like"/>
</dbReference>
<proteinExistence type="predicted"/>
<dbReference type="Proteomes" id="UP000199615">
    <property type="component" value="Unassembled WGS sequence"/>
</dbReference>
<evidence type="ECO:0000313" key="2">
    <source>
        <dbReference type="EMBL" id="SEO10030.1"/>
    </source>
</evidence>
<dbReference type="AlphaFoldDB" id="A0A1H8LYE1"/>
<dbReference type="Pfam" id="PF11455">
    <property type="entry name" value="MazE-like"/>
    <property type="match status" value="1"/>
</dbReference>